<accession>A0A9D1LXL3</accession>
<evidence type="ECO:0000313" key="2">
    <source>
        <dbReference type="EMBL" id="HIU50005.1"/>
    </source>
</evidence>
<proteinExistence type="predicted"/>
<protein>
    <submittedName>
        <fullName evidence="2">Uncharacterized protein</fullName>
    </submittedName>
</protein>
<feature type="signal peptide" evidence="1">
    <location>
        <begin position="1"/>
        <end position="27"/>
    </location>
</feature>
<evidence type="ECO:0000256" key="1">
    <source>
        <dbReference type="SAM" id="SignalP"/>
    </source>
</evidence>
<organism evidence="2 3">
    <name type="scientific">Candidatus Limousia pullorum</name>
    <dbReference type="NCBI Taxonomy" id="2840860"/>
    <lineage>
        <taxon>Bacteria</taxon>
        <taxon>Bacillati</taxon>
        <taxon>Bacillota</taxon>
        <taxon>Clostridia</taxon>
        <taxon>Eubacteriales</taxon>
        <taxon>Oscillospiraceae</taxon>
        <taxon>Oscillospiraceae incertae sedis</taxon>
        <taxon>Candidatus Limousia</taxon>
    </lineage>
</organism>
<sequence>MKKAVKKCRILSIICAAAIVSCNSAVSAEVVNNQNFSGIPDEFNTSSNGYIVSENIEWYEDGRMYSLNEGDVIGICEDNVSTRSVGEITAEHYGGREPEVYPATGYPTGRQRVSARTRAKASINNSDTAFRYVKSYSRATYEHFGEIRIDSGRVWGKTYETEYWSEAHTNWHPTSLVQDLQARTYWGTEE</sequence>
<gene>
    <name evidence="2" type="ORF">IAD22_03215</name>
</gene>
<name>A0A9D1LXL3_9FIRM</name>
<evidence type="ECO:0000313" key="3">
    <source>
        <dbReference type="Proteomes" id="UP000824118"/>
    </source>
</evidence>
<dbReference type="PROSITE" id="PS51257">
    <property type="entry name" value="PROKAR_LIPOPROTEIN"/>
    <property type="match status" value="1"/>
</dbReference>
<reference evidence="2" key="1">
    <citation type="submission" date="2020-10" db="EMBL/GenBank/DDBJ databases">
        <authorList>
            <person name="Gilroy R."/>
        </authorList>
    </citation>
    <scope>NUCLEOTIDE SEQUENCE</scope>
    <source>
        <strain evidence="2">ChiGjej1B1-1684</strain>
    </source>
</reference>
<feature type="chain" id="PRO_5038606933" evidence="1">
    <location>
        <begin position="28"/>
        <end position="190"/>
    </location>
</feature>
<dbReference type="EMBL" id="DVNG01000042">
    <property type="protein sequence ID" value="HIU50005.1"/>
    <property type="molecule type" value="Genomic_DNA"/>
</dbReference>
<dbReference type="AlphaFoldDB" id="A0A9D1LXL3"/>
<comment type="caution">
    <text evidence="2">The sequence shown here is derived from an EMBL/GenBank/DDBJ whole genome shotgun (WGS) entry which is preliminary data.</text>
</comment>
<dbReference type="Proteomes" id="UP000824118">
    <property type="component" value="Unassembled WGS sequence"/>
</dbReference>
<keyword evidence="1" id="KW-0732">Signal</keyword>
<reference evidence="2" key="2">
    <citation type="journal article" date="2021" name="PeerJ">
        <title>Extensive microbial diversity within the chicken gut microbiome revealed by metagenomics and culture.</title>
        <authorList>
            <person name="Gilroy R."/>
            <person name="Ravi A."/>
            <person name="Getino M."/>
            <person name="Pursley I."/>
            <person name="Horton D.L."/>
            <person name="Alikhan N.F."/>
            <person name="Baker D."/>
            <person name="Gharbi K."/>
            <person name="Hall N."/>
            <person name="Watson M."/>
            <person name="Adriaenssens E.M."/>
            <person name="Foster-Nyarko E."/>
            <person name="Jarju S."/>
            <person name="Secka A."/>
            <person name="Antonio M."/>
            <person name="Oren A."/>
            <person name="Chaudhuri R.R."/>
            <person name="La Ragione R."/>
            <person name="Hildebrand F."/>
            <person name="Pallen M.J."/>
        </authorList>
    </citation>
    <scope>NUCLEOTIDE SEQUENCE</scope>
    <source>
        <strain evidence="2">ChiGjej1B1-1684</strain>
    </source>
</reference>